<keyword evidence="3" id="KW-1185">Reference proteome</keyword>
<accession>A0A918F8V7</accession>
<gene>
    <name evidence="2" type="ORF">GCM10010196_11600</name>
</gene>
<dbReference type="EMBL" id="BMRJ01000001">
    <property type="protein sequence ID" value="GGR20042.1"/>
    <property type="molecule type" value="Genomic_DNA"/>
</dbReference>
<feature type="chain" id="PRO_5037226087" description="C-type lysozyme inhibitor domain-containing protein" evidence="1">
    <location>
        <begin position="33"/>
        <end position="111"/>
    </location>
</feature>
<keyword evidence="1" id="KW-0732">Signal</keyword>
<evidence type="ECO:0000313" key="2">
    <source>
        <dbReference type="EMBL" id="GGR20042.1"/>
    </source>
</evidence>
<name>A0A918F8V7_AGRME</name>
<dbReference type="Proteomes" id="UP000610303">
    <property type="component" value="Unassembled WGS sequence"/>
</dbReference>
<comment type="caution">
    <text evidence="2">The sequence shown here is derived from an EMBL/GenBank/DDBJ whole genome shotgun (WGS) entry which is preliminary data.</text>
</comment>
<protein>
    <recommendedName>
        <fullName evidence="4">C-type lysozyme inhibitor domain-containing protein</fullName>
    </recommendedName>
</protein>
<reference evidence="2" key="1">
    <citation type="journal article" date="2014" name="Int. J. Syst. Evol. Microbiol.">
        <title>Complete genome sequence of Corynebacterium casei LMG S-19264T (=DSM 44701T), isolated from a smear-ripened cheese.</title>
        <authorList>
            <consortium name="US DOE Joint Genome Institute (JGI-PGF)"/>
            <person name="Walter F."/>
            <person name="Albersmeier A."/>
            <person name="Kalinowski J."/>
            <person name="Ruckert C."/>
        </authorList>
    </citation>
    <scope>NUCLEOTIDE SEQUENCE</scope>
    <source>
        <strain evidence="2">JCM 3346</strain>
    </source>
</reference>
<sequence>MAERSIRRAVAVLAAVPFAAAALLATASPAFASSPVDGDHKVPYCHATHSEKNPYVYIETDKLAVVKAHAKHQDEEDVYPGFWYDDHGTAVWMEGRGDPLFALSGCTQVPR</sequence>
<evidence type="ECO:0000313" key="3">
    <source>
        <dbReference type="Proteomes" id="UP000610303"/>
    </source>
</evidence>
<feature type="signal peptide" evidence="1">
    <location>
        <begin position="1"/>
        <end position="32"/>
    </location>
</feature>
<evidence type="ECO:0000256" key="1">
    <source>
        <dbReference type="SAM" id="SignalP"/>
    </source>
</evidence>
<reference evidence="2" key="2">
    <citation type="submission" date="2020-09" db="EMBL/GenBank/DDBJ databases">
        <authorList>
            <person name="Sun Q."/>
            <person name="Ohkuma M."/>
        </authorList>
    </citation>
    <scope>NUCLEOTIDE SEQUENCE</scope>
    <source>
        <strain evidence="2">JCM 3346</strain>
    </source>
</reference>
<organism evidence="2 3">
    <name type="scientific">Agromyces mediolanus</name>
    <name type="common">Corynebacterium mediolanum</name>
    <dbReference type="NCBI Taxonomy" id="41986"/>
    <lineage>
        <taxon>Bacteria</taxon>
        <taxon>Bacillati</taxon>
        <taxon>Actinomycetota</taxon>
        <taxon>Actinomycetes</taxon>
        <taxon>Micrococcales</taxon>
        <taxon>Microbacteriaceae</taxon>
        <taxon>Agromyces</taxon>
    </lineage>
</organism>
<dbReference type="RefSeq" id="WP_189084316.1">
    <property type="nucleotide sequence ID" value="NZ_BMRJ01000001.1"/>
</dbReference>
<evidence type="ECO:0008006" key="4">
    <source>
        <dbReference type="Google" id="ProtNLM"/>
    </source>
</evidence>
<dbReference type="AlphaFoldDB" id="A0A918F8V7"/>
<proteinExistence type="predicted"/>